<keyword evidence="2" id="KW-0521">NADP</keyword>
<dbReference type="InterPro" id="IPR044148">
    <property type="entry name" value="ALDH_GabD1-like"/>
</dbReference>
<dbReference type="Pfam" id="PF00171">
    <property type="entry name" value="Aldedh"/>
    <property type="match status" value="1"/>
</dbReference>
<dbReference type="CDD" id="cd07100">
    <property type="entry name" value="ALDH_SSADH1_GabD1"/>
    <property type="match status" value="1"/>
</dbReference>
<dbReference type="SUPFAM" id="SSF53720">
    <property type="entry name" value="ALDH-like"/>
    <property type="match status" value="1"/>
</dbReference>
<gene>
    <name evidence="6" type="ORF">GCM10022281_18830</name>
</gene>
<dbReference type="PANTHER" id="PTHR43217">
    <property type="entry name" value="SUCCINATE SEMIALDEHYDE DEHYDROGENASE [NAD(P)+] SAD"/>
    <property type="match status" value="1"/>
</dbReference>
<dbReference type="InterPro" id="IPR047110">
    <property type="entry name" value="GABD/Sad-like"/>
</dbReference>
<dbReference type="InterPro" id="IPR016163">
    <property type="entry name" value="Ald_DH_C"/>
</dbReference>
<keyword evidence="3" id="KW-0560">Oxidoreductase</keyword>
<evidence type="ECO:0000313" key="6">
    <source>
        <dbReference type="EMBL" id="GAA4038282.1"/>
    </source>
</evidence>
<evidence type="ECO:0000256" key="1">
    <source>
        <dbReference type="ARBA" id="ARBA00009986"/>
    </source>
</evidence>
<dbReference type="InterPro" id="IPR015590">
    <property type="entry name" value="Aldehyde_DH_dom"/>
</dbReference>
<comment type="similarity">
    <text evidence="1">Belongs to the aldehyde dehydrogenase family.</text>
</comment>
<evidence type="ECO:0000259" key="5">
    <source>
        <dbReference type="Pfam" id="PF00171"/>
    </source>
</evidence>
<keyword evidence="7" id="KW-1185">Reference proteome</keyword>
<dbReference type="Proteomes" id="UP001424459">
    <property type="component" value="Unassembled WGS sequence"/>
</dbReference>
<dbReference type="InterPro" id="IPR016161">
    <property type="entry name" value="Ald_DH/histidinol_DH"/>
</dbReference>
<protein>
    <submittedName>
        <fullName evidence="6">NAD-dependent succinate-semialdehyde dehydrogenase</fullName>
    </submittedName>
</protein>
<evidence type="ECO:0000256" key="2">
    <source>
        <dbReference type="ARBA" id="ARBA00022857"/>
    </source>
</evidence>
<sequence length="474" mass="50200">MADGERMGMVTATNPATGEKGKSYQAHDLAVAREAARKAHEAQREWRRTSFEERAAVIRKAGELLRARADDYAALMTAEMGKTLTEGRAEVEKCATHCDWFAAHAEGYLADEPVDLDGKAEAFVTFNPVGVVLAVMPWNFPFWQVIRFAAPALMAGNGALLKHASNVPGCALAIEELLHDAGVPHDLFRTLILPSKDIAGLIEDQHIAAVTLTGSVAAGKSVAAAAGGVLKKCVLELGGSDAYLVLEDADVAAAAKVAAAARMVNGGQSCIAGKRFIVVASIKPQFETALVEAMRAFEMGDPTDKATKLGPMQSIEARDEIAEQVEKSIANGAKLLLGGAKPDKPGAWYPATVLTDVKAGQPAHDEEVFGPVAAIIEAKDEADAIRIANASEFGLGSGVLTGDPDRGRRIARDELEAGMSFVNDNVRSDPRMPFGGVKHSGYGRECASYGIREFVNVKTVLVKPVEAASKARVE</sequence>
<organism evidence="6 7">
    <name type="scientific">Sphingomonas rosea</name>
    <dbReference type="NCBI Taxonomy" id="335605"/>
    <lineage>
        <taxon>Bacteria</taxon>
        <taxon>Pseudomonadati</taxon>
        <taxon>Pseudomonadota</taxon>
        <taxon>Alphaproteobacteria</taxon>
        <taxon>Sphingomonadales</taxon>
        <taxon>Sphingomonadaceae</taxon>
        <taxon>Sphingomonas</taxon>
    </lineage>
</organism>
<dbReference type="RefSeq" id="WP_344696824.1">
    <property type="nucleotide sequence ID" value="NZ_BAABBR010000001.1"/>
</dbReference>
<dbReference type="InterPro" id="IPR016162">
    <property type="entry name" value="Ald_DH_N"/>
</dbReference>
<proteinExistence type="inferred from homology"/>
<feature type="region of interest" description="Disordered" evidence="4">
    <location>
        <begin position="1"/>
        <end position="23"/>
    </location>
</feature>
<feature type="domain" description="Aldehyde dehydrogenase" evidence="5">
    <location>
        <begin position="10"/>
        <end position="460"/>
    </location>
</feature>
<dbReference type="Gene3D" id="3.40.309.10">
    <property type="entry name" value="Aldehyde Dehydrogenase, Chain A, domain 2"/>
    <property type="match status" value="1"/>
</dbReference>
<evidence type="ECO:0000313" key="7">
    <source>
        <dbReference type="Proteomes" id="UP001424459"/>
    </source>
</evidence>
<evidence type="ECO:0000256" key="4">
    <source>
        <dbReference type="SAM" id="MobiDB-lite"/>
    </source>
</evidence>
<name>A0ABP7U9H5_9SPHN</name>
<evidence type="ECO:0000256" key="3">
    <source>
        <dbReference type="ARBA" id="ARBA00023002"/>
    </source>
</evidence>
<dbReference type="PANTHER" id="PTHR43217:SF1">
    <property type="entry name" value="SUCCINATE SEMIALDEHYDE DEHYDROGENASE [NAD(P)+] SAD"/>
    <property type="match status" value="1"/>
</dbReference>
<comment type="caution">
    <text evidence="6">The sequence shown here is derived from an EMBL/GenBank/DDBJ whole genome shotgun (WGS) entry which is preliminary data.</text>
</comment>
<reference evidence="7" key="1">
    <citation type="journal article" date="2019" name="Int. J. Syst. Evol. Microbiol.">
        <title>The Global Catalogue of Microorganisms (GCM) 10K type strain sequencing project: providing services to taxonomists for standard genome sequencing and annotation.</title>
        <authorList>
            <consortium name="The Broad Institute Genomics Platform"/>
            <consortium name="The Broad Institute Genome Sequencing Center for Infectious Disease"/>
            <person name="Wu L."/>
            <person name="Ma J."/>
        </authorList>
    </citation>
    <scope>NUCLEOTIDE SEQUENCE [LARGE SCALE GENOMIC DNA]</scope>
    <source>
        <strain evidence="7">JCM 17564</strain>
    </source>
</reference>
<accession>A0ABP7U9H5</accession>
<dbReference type="Gene3D" id="3.40.605.10">
    <property type="entry name" value="Aldehyde Dehydrogenase, Chain A, domain 1"/>
    <property type="match status" value="1"/>
</dbReference>
<dbReference type="EMBL" id="BAABBR010000001">
    <property type="protein sequence ID" value="GAA4038282.1"/>
    <property type="molecule type" value="Genomic_DNA"/>
</dbReference>